<dbReference type="PANTHER" id="PTHR13887:SF41">
    <property type="entry name" value="THIOREDOXIN SUPERFAMILY PROTEIN"/>
    <property type="match status" value="1"/>
</dbReference>
<dbReference type="EMBL" id="BMZO01000001">
    <property type="protein sequence ID" value="GHC61824.1"/>
    <property type="molecule type" value="Genomic_DNA"/>
</dbReference>
<proteinExistence type="predicted"/>
<dbReference type="SUPFAM" id="SSF52833">
    <property type="entry name" value="Thioredoxin-like"/>
    <property type="match status" value="1"/>
</dbReference>
<protein>
    <submittedName>
        <fullName evidence="2">DSBA oxidoreductase</fullName>
    </submittedName>
</protein>
<evidence type="ECO:0000259" key="1">
    <source>
        <dbReference type="Pfam" id="PF01323"/>
    </source>
</evidence>
<dbReference type="InterPro" id="IPR036249">
    <property type="entry name" value="Thioredoxin-like_sf"/>
</dbReference>
<accession>A0A8J3DFN6</accession>
<comment type="caution">
    <text evidence="2">The sequence shown here is derived from an EMBL/GenBank/DDBJ whole genome shotgun (WGS) entry which is preliminary data.</text>
</comment>
<keyword evidence="3" id="KW-1185">Reference proteome</keyword>
<sequence length="223" mass="24795">MDIRQSLTIDVISDVVCPWCYLGKRRLDAALAQIGDLEVDLRWRPYQLDPEIPAEGVERQAYMMQKFGGDKARVDDIHARLYELGAVEGIAFDFDAIRISPNTFDAHRLIRWADTAGDGVESKLVERLFALYFTEGQDIGDHAVLMRAAKDVGMDEELVGRLLASDADVEEVETDLESASQMGVQGVPAFLFEAKYIVMGAQETDTLVNAIRQIADAKARGEI</sequence>
<dbReference type="PANTHER" id="PTHR13887">
    <property type="entry name" value="GLUTATHIONE S-TRANSFERASE KAPPA"/>
    <property type="match status" value="1"/>
</dbReference>
<dbReference type="AlphaFoldDB" id="A0A8J3DFN6"/>
<reference evidence="2" key="1">
    <citation type="journal article" date="2014" name="Int. J. Syst. Evol. Microbiol.">
        <title>Complete genome sequence of Corynebacterium casei LMG S-19264T (=DSM 44701T), isolated from a smear-ripened cheese.</title>
        <authorList>
            <consortium name="US DOE Joint Genome Institute (JGI-PGF)"/>
            <person name="Walter F."/>
            <person name="Albersmeier A."/>
            <person name="Kalinowski J."/>
            <person name="Ruckert C."/>
        </authorList>
    </citation>
    <scope>NUCLEOTIDE SEQUENCE</scope>
    <source>
        <strain evidence="2">KCTC 42097</strain>
    </source>
</reference>
<reference evidence="2" key="2">
    <citation type="submission" date="2020-09" db="EMBL/GenBank/DDBJ databases">
        <authorList>
            <person name="Sun Q."/>
            <person name="Kim S."/>
        </authorList>
    </citation>
    <scope>NUCLEOTIDE SEQUENCE</scope>
    <source>
        <strain evidence="2">KCTC 42097</strain>
    </source>
</reference>
<dbReference type="Proteomes" id="UP000641137">
    <property type="component" value="Unassembled WGS sequence"/>
</dbReference>
<name>A0A8J3DFN6_9HYPH</name>
<evidence type="ECO:0000313" key="3">
    <source>
        <dbReference type="Proteomes" id="UP000641137"/>
    </source>
</evidence>
<dbReference type="InterPro" id="IPR001853">
    <property type="entry name" value="DSBA-like_thioredoxin_dom"/>
</dbReference>
<gene>
    <name evidence="2" type="ORF">GCM10010136_02640</name>
</gene>
<organism evidence="2 3">
    <name type="scientific">Limoniibacter endophyticus</name>
    <dbReference type="NCBI Taxonomy" id="1565040"/>
    <lineage>
        <taxon>Bacteria</taxon>
        <taxon>Pseudomonadati</taxon>
        <taxon>Pseudomonadota</taxon>
        <taxon>Alphaproteobacteria</taxon>
        <taxon>Hyphomicrobiales</taxon>
        <taxon>Bartonellaceae</taxon>
        <taxon>Limoniibacter</taxon>
    </lineage>
</organism>
<feature type="domain" description="DSBA-like thioredoxin" evidence="1">
    <location>
        <begin position="8"/>
        <end position="211"/>
    </location>
</feature>
<dbReference type="CDD" id="cd03024">
    <property type="entry name" value="DsbA_FrnE"/>
    <property type="match status" value="1"/>
</dbReference>
<dbReference type="Pfam" id="PF01323">
    <property type="entry name" value="DSBA"/>
    <property type="match status" value="1"/>
</dbReference>
<evidence type="ECO:0000313" key="2">
    <source>
        <dbReference type="EMBL" id="GHC61824.1"/>
    </source>
</evidence>
<dbReference type="RefSeq" id="WP_189487036.1">
    <property type="nucleotide sequence ID" value="NZ_BMZO01000001.1"/>
</dbReference>
<dbReference type="Gene3D" id="3.40.30.10">
    <property type="entry name" value="Glutaredoxin"/>
    <property type="match status" value="1"/>
</dbReference>
<dbReference type="GO" id="GO:0016491">
    <property type="term" value="F:oxidoreductase activity"/>
    <property type="evidence" value="ECO:0007669"/>
    <property type="project" value="InterPro"/>
</dbReference>